<evidence type="ECO:0000313" key="4">
    <source>
        <dbReference type="Proteomes" id="UP001487740"/>
    </source>
</evidence>
<evidence type="ECO:0000259" key="2">
    <source>
        <dbReference type="PROSITE" id="PS50940"/>
    </source>
</evidence>
<name>A0AAW0U8W4_SCYPA</name>
<keyword evidence="1" id="KW-0732">Signal</keyword>
<comment type="caution">
    <text evidence="3">The sequence shown here is derived from an EMBL/GenBank/DDBJ whole genome shotgun (WGS) entry which is preliminary data.</text>
</comment>
<organism evidence="3 4">
    <name type="scientific">Scylla paramamosain</name>
    <name type="common">Mud crab</name>
    <dbReference type="NCBI Taxonomy" id="85552"/>
    <lineage>
        <taxon>Eukaryota</taxon>
        <taxon>Metazoa</taxon>
        <taxon>Ecdysozoa</taxon>
        <taxon>Arthropoda</taxon>
        <taxon>Crustacea</taxon>
        <taxon>Multicrustacea</taxon>
        <taxon>Malacostraca</taxon>
        <taxon>Eumalacostraca</taxon>
        <taxon>Eucarida</taxon>
        <taxon>Decapoda</taxon>
        <taxon>Pleocyemata</taxon>
        <taxon>Brachyura</taxon>
        <taxon>Eubrachyura</taxon>
        <taxon>Portunoidea</taxon>
        <taxon>Portunidae</taxon>
        <taxon>Portuninae</taxon>
        <taxon>Scylla</taxon>
    </lineage>
</organism>
<dbReference type="GO" id="GO:0005576">
    <property type="term" value="C:extracellular region"/>
    <property type="evidence" value="ECO:0007669"/>
    <property type="project" value="InterPro"/>
</dbReference>
<dbReference type="InterPro" id="IPR052976">
    <property type="entry name" value="Scoloptoxin-like"/>
</dbReference>
<evidence type="ECO:0000313" key="3">
    <source>
        <dbReference type="EMBL" id="KAK8396522.1"/>
    </source>
</evidence>
<dbReference type="InterPro" id="IPR002557">
    <property type="entry name" value="Chitin-bd_dom"/>
</dbReference>
<proteinExistence type="predicted"/>
<reference evidence="3 4" key="1">
    <citation type="submission" date="2023-03" db="EMBL/GenBank/DDBJ databases">
        <title>High-quality genome of Scylla paramamosain provides insights in environmental adaptation.</title>
        <authorList>
            <person name="Zhang L."/>
        </authorList>
    </citation>
    <scope>NUCLEOTIDE SEQUENCE [LARGE SCALE GENOMIC DNA]</scope>
    <source>
        <strain evidence="3">LZ_2023a</strain>
        <tissue evidence="3">Muscle</tissue>
    </source>
</reference>
<accession>A0AAW0U8W4</accession>
<dbReference type="GO" id="GO:0008061">
    <property type="term" value="F:chitin binding"/>
    <property type="evidence" value="ECO:0007669"/>
    <property type="project" value="InterPro"/>
</dbReference>
<feature type="chain" id="PRO_5043721291" description="Chitin-binding type-2 domain-containing protein" evidence="1">
    <location>
        <begin position="30"/>
        <end position="138"/>
    </location>
</feature>
<gene>
    <name evidence="3" type="ORF">O3P69_005522</name>
</gene>
<dbReference type="PROSITE" id="PS50940">
    <property type="entry name" value="CHIT_BIND_II"/>
    <property type="match status" value="1"/>
</dbReference>
<feature type="domain" description="Chitin-binding type-2" evidence="2">
    <location>
        <begin position="50"/>
        <end position="118"/>
    </location>
</feature>
<dbReference type="InterPro" id="IPR036508">
    <property type="entry name" value="Chitin-bd_dom_sf"/>
</dbReference>
<dbReference type="Pfam" id="PF01607">
    <property type="entry name" value="CBM_14"/>
    <property type="match status" value="1"/>
</dbReference>
<feature type="signal peptide" evidence="1">
    <location>
        <begin position="1"/>
        <end position="29"/>
    </location>
</feature>
<keyword evidence="4" id="KW-1185">Reference proteome</keyword>
<dbReference type="Proteomes" id="UP001487740">
    <property type="component" value="Unassembled WGS sequence"/>
</dbReference>
<dbReference type="EMBL" id="JARAKH010000016">
    <property type="protein sequence ID" value="KAK8396522.1"/>
    <property type="molecule type" value="Genomic_DNA"/>
</dbReference>
<protein>
    <recommendedName>
        <fullName evidence="2">Chitin-binding type-2 domain-containing protein</fullName>
    </recommendedName>
</protein>
<dbReference type="SUPFAM" id="SSF57625">
    <property type="entry name" value="Invertebrate chitin-binding proteins"/>
    <property type="match status" value="1"/>
</dbReference>
<evidence type="ECO:0000256" key="1">
    <source>
        <dbReference type="SAM" id="SignalP"/>
    </source>
</evidence>
<dbReference type="PANTHER" id="PTHR22933:SF43">
    <property type="entry name" value="LP10131P"/>
    <property type="match status" value="1"/>
</dbReference>
<dbReference type="AlphaFoldDB" id="A0AAW0U8W4"/>
<sequence length="138" mass="14884">MGSSSRVFCLTITMKVLAVVLCLAAAASARMAYVFSDGYLDILGAEPVQNFDCVGRAYGYYADVSTDCRVFHVCLPITDDAGELAETAHFSFFCGNQTIFSQESLTCAHSDLAFPCAEAESLYESSNADFGVIPEENQ</sequence>
<dbReference type="PANTHER" id="PTHR22933">
    <property type="entry name" value="FI18007P1-RELATED"/>
    <property type="match status" value="1"/>
</dbReference>